<dbReference type="SUPFAM" id="SSF75217">
    <property type="entry name" value="alpha/beta knot"/>
    <property type="match status" value="1"/>
</dbReference>
<dbReference type="InterPro" id="IPR029028">
    <property type="entry name" value="Alpha/beta_knot_MTases"/>
</dbReference>
<keyword evidence="3" id="KW-0808">Transferase</keyword>
<dbReference type="Proteomes" id="UP000012073">
    <property type="component" value="Unassembled WGS sequence"/>
</dbReference>
<dbReference type="STRING" id="2769.R7QGQ3"/>
<evidence type="ECO:0000256" key="5">
    <source>
        <dbReference type="ARBA" id="ARBA00022694"/>
    </source>
</evidence>
<dbReference type="RefSeq" id="XP_005716460.1">
    <property type="nucleotide sequence ID" value="XM_005716403.1"/>
</dbReference>
<dbReference type="CDD" id="cd18092">
    <property type="entry name" value="SpoU-like_TrmH"/>
    <property type="match status" value="1"/>
</dbReference>
<dbReference type="OrthoDB" id="241340at2759"/>
<dbReference type="GO" id="GO:0002938">
    <property type="term" value="P:tRNA guanine ribose methylation"/>
    <property type="evidence" value="ECO:0007669"/>
    <property type="project" value="TreeGrafter"/>
</dbReference>
<dbReference type="GO" id="GO:0000049">
    <property type="term" value="F:tRNA binding"/>
    <property type="evidence" value="ECO:0007669"/>
    <property type="project" value="UniProtKB-KW"/>
</dbReference>
<accession>R7QGQ3</accession>
<protein>
    <recommendedName>
        <fullName evidence="7">tRNA/rRNA methyltransferase SpoU type domain-containing protein</fullName>
    </recommendedName>
</protein>
<dbReference type="PANTHER" id="PTHR43453">
    <property type="entry name" value="RRNA METHYLASE-LIKE"/>
    <property type="match status" value="1"/>
</dbReference>
<dbReference type="GO" id="GO:0008173">
    <property type="term" value="F:RNA methyltransferase activity"/>
    <property type="evidence" value="ECO:0007669"/>
    <property type="project" value="InterPro"/>
</dbReference>
<dbReference type="Gene3D" id="3.40.1280.10">
    <property type="match status" value="1"/>
</dbReference>
<dbReference type="EMBL" id="HG001794">
    <property type="protein sequence ID" value="CDF36641.1"/>
    <property type="molecule type" value="Genomic_DNA"/>
</dbReference>
<feature type="domain" description="tRNA/rRNA methyltransferase SpoU type" evidence="7">
    <location>
        <begin position="84"/>
        <end position="180"/>
    </location>
</feature>
<evidence type="ECO:0000256" key="1">
    <source>
        <dbReference type="ARBA" id="ARBA00022555"/>
    </source>
</evidence>
<keyword evidence="4" id="KW-0949">S-adenosyl-L-methionine</keyword>
<proteinExistence type="inferred from homology"/>
<dbReference type="HAMAP" id="MF_02060">
    <property type="entry name" value="tRNA_methyltr_TrmH"/>
    <property type="match status" value="1"/>
</dbReference>
<dbReference type="AlphaFoldDB" id="R7QGQ3"/>
<dbReference type="InterPro" id="IPR029026">
    <property type="entry name" value="tRNA_m1G_MTases_N"/>
</dbReference>
<dbReference type="Gramene" id="CDF36641">
    <property type="protein sequence ID" value="CDF36641"/>
    <property type="gene ID" value="CHC_T00004913001"/>
</dbReference>
<name>R7QGQ3_CHOCR</name>
<evidence type="ECO:0000256" key="2">
    <source>
        <dbReference type="ARBA" id="ARBA00022603"/>
    </source>
</evidence>
<evidence type="ECO:0000313" key="9">
    <source>
        <dbReference type="Proteomes" id="UP000012073"/>
    </source>
</evidence>
<sequence>MLSDSRASLFEKVLRNRSRHITLALDGVFGAHNLAAIVRSCDAWGLQDLHIIAQPEEYVPNPKGGQPEPPRYESFLKMIQKDVSVRKVSKSSDKWVTIKEYDGVKSCVGALRQAGYKIFVSSLRTDAKSIHEVDLGSKCAFVLGNERHGVTAEMESEADELFTVPMMGFVESMNVSVAAGNIACLTTTKCRNEIHNSEYFISSTEQRELAHTWLMERFTSTKTPKRVVALQDVTRLGYRTERTIVSKGMFAQVEDQSLSRGSYWPLALRLTVSEGNQVVRELSRRKVGALGDTSHRKRCEGINYFLSSTHALSCEAAIAHSGPAISSRKSLYEFFALACNEVHQLYAPNFDQFGVPILPVTFEESGKVFHELARSAPKTARNACLQFTADVLGVPGKDVEALVQKAGAIDVALCIADMTRCGETRAAELEAIARRKDFYEDAVREVVLERHFERDMNTFDLSVSSPCQLDQKERDCLQILLRICNAAFLCSEVYQTVWDRHIRRGNVARIHSLDFNLLESLSCDAFQEMQVLGVAHEVALARVLFEWERALFRLKRCFADDV</sequence>
<evidence type="ECO:0000256" key="3">
    <source>
        <dbReference type="ARBA" id="ARBA00022679"/>
    </source>
</evidence>
<keyword evidence="5" id="KW-0819">tRNA processing</keyword>
<evidence type="ECO:0000256" key="4">
    <source>
        <dbReference type="ARBA" id="ARBA00022691"/>
    </source>
</evidence>
<dbReference type="Pfam" id="PF00588">
    <property type="entry name" value="SpoU_methylase"/>
    <property type="match status" value="1"/>
</dbReference>
<keyword evidence="9" id="KW-1185">Reference proteome</keyword>
<keyword evidence="2" id="KW-0489">Methyltransferase</keyword>
<dbReference type="GeneID" id="17324175"/>
<dbReference type="InterPro" id="IPR001537">
    <property type="entry name" value="SpoU_MeTrfase"/>
</dbReference>
<dbReference type="KEGG" id="ccp:CHC_T00004913001"/>
<keyword evidence="1" id="KW-0820">tRNA-binding</keyword>
<keyword evidence="6" id="KW-0694">RNA-binding</keyword>
<evidence type="ECO:0000259" key="7">
    <source>
        <dbReference type="Pfam" id="PF00588"/>
    </source>
</evidence>
<gene>
    <name evidence="8" type="ORF">CHC_T00004913001</name>
</gene>
<organism evidence="8 9">
    <name type="scientific">Chondrus crispus</name>
    <name type="common">Carrageen Irish moss</name>
    <name type="synonym">Polymorpha crispa</name>
    <dbReference type="NCBI Taxonomy" id="2769"/>
    <lineage>
        <taxon>Eukaryota</taxon>
        <taxon>Rhodophyta</taxon>
        <taxon>Florideophyceae</taxon>
        <taxon>Rhodymeniophycidae</taxon>
        <taxon>Gigartinales</taxon>
        <taxon>Gigartinaceae</taxon>
        <taxon>Chondrus</taxon>
    </lineage>
</organism>
<evidence type="ECO:0000256" key="6">
    <source>
        <dbReference type="ARBA" id="ARBA00022884"/>
    </source>
</evidence>
<dbReference type="InterPro" id="IPR033671">
    <property type="entry name" value="TrmH"/>
</dbReference>
<reference evidence="9" key="1">
    <citation type="journal article" date="2013" name="Proc. Natl. Acad. Sci. U.S.A.">
        <title>Genome structure and metabolic features in the red seaweed Chondrus crispus shed light on evolution of the Archaeplastida.</title>
        <authorList>
            <person name="Collen J."/>
            <person name="Porcel B."/>
            <person name="Carre W."/>
            <person name="Ball S.G."/>
            <person name="Chaparro C."/>
            <person name="Tonon T."/>
            <person name="Barbeyron T."/>
            <person name="Michel G."/>
            <person name="Noel B."/>
            <person name="Valentin K."/>
            <person name="Elias M."/>
            <person name="Artiguenave F."/>
            <person name="Arun A."/>
            <person name="Aury J.M."/>
            <person name="Barbosa-Neto J.F."/>
            <person name="Bothwell J.H."/>
            <person name="Bouget F.Y."/>
            <person name="Brillet L."/>
            <person name="Cabello-Hurtado F."/>
            <person name="Capella-Gutierrez S."/>
            <person name="Charrier B."/>
            <person name="Cladiere L."/>
            <person name="Cock J.M."/>
            <person name="Coelho S.M."/>
            <person name="Colleoni C."/>
            <person name="Czjzek M."/>
            <person name="Da Silva C."/>
            <person name="Delage L."/>
            <person name="Denoeud F."/>
            <person name="Deschamps P."/>
            <person name="Dittami S.M."/>
            <person name="Gabaldon T."/>
            <person name="Gachon C.M."/>
            <person name="Groisillier A."/>
            <person name="Herve C."/>
            <person name="Jabbari K."/>
            <person name="Katinka M."/>
            <person name="Kloareg B."/>
            <person name="Kowalczyk N."/>
            <person name="Labadie K."/>
            <person name="Leblanc C."/>
            <person name="Lopez P.J."/>
            <person name="McLachlan D.H."/>
            <person name="Meslet-Cladiere L."/>
            <person name="Moustafa A."/>
            <person name="Nehr Z."/>
            <person name="Nyvall Collen P."/>
            <person name="Panaud O."/>
            <person name="Partensky F."/>
            <person name="Poulain J."/>
            <person name="Rensing S.A."/>
            <person name="Rousvoal S."/>
            <person name="Samson G."/>
            <person name="Symeonidi A."/>
            <person name="Weissenbach J."/>
            <person name="Zambounis A."/>
            <person name="Wincker P."/>
            <person name="Boyen C."/>
        </authorList>
    </citation>
    <scope>NUCLEOTIDE SEQUENCE [LARGE SCALE GENOMIC DNA]</scope>
    <source>
        <strain evidence="9">cv. Stackhouse</strain>
    </source>
</reference>
<evidence type="ECO:0000313" key="8">
    <source>
        <dbReference type="EMBL" id="CDF36641.1"/>
    </source>
</evidence>
<dbReference type="PANTHER" id="PTHR43453:SF1">
    <property type="entry name" value="TRNA_RRNA METHYLTRANSFERASE SPOU TYPE DOMAIN-CONTAINING PROTEIN"/>
    <property type="match status" value="1"/>
</dbReference>